<evidence type="ECO:0000313" key="4">
    <source>
        <dbReference type="Proteomes" id="UP001374893"/>
    </source>
</evidence>
<evidence type="ECO:0000256" key="2">
    <source>
        <dbReference type="SAM" id="Phobius"/>
    </source>
</evidence>
<feature type="compositionally biased region" description="Acidic residues" evidence="1">
    <location>
        <begin position="27"/>
        <end position="38"/>
    </location>
</feature>
<organism evidence="3 4">
    <name type="scientific">Haloferula helveola</name>
    <dbReference type="NCBI Taxonomy" id="490095"/>
    <lineage>
        <taxon>Bacteria</taxon>
        <taxon>Pseudomonadati</taxon>
        <taxon>Verrucomicrobiota</taxon>
        <taxon>Verrucomicrobiia</taxon>
        <taxon>Verrucomicrobiales</taxon>
        <taxon>Verrucomicrobiaceae</taxon>
        <taxon>Haloferula</taxon>
    </lineage>
</organism>
<gene>
    <name evidence="3" type="ORF">HAHE_42120</name>
</gene>
<feature type="compositionally biased region" description="Acidic residues" evidence="1">
    <location>
        <begin position="98"/>
        <end position="110"/>
    </location>
</feature>
<evidence type="ECO:0000256" key="1">
    <source>
        <dbReference type="SAM" id="MobiDB-lite"/>
    </source>
</evidence>
<proteinExistence type="predicted"/>
<name>A0ABN6HDB3_9BACT</name>
<dbReference type="RefSeq" id="WP_338687303.1">
    <property type="nucleotide sequence ID" value="NZ_AP024702.1"/>
</dbReference>
<keyword evidence="2" id="KW-0812">Transmembrane</keyword>
<accession>A0ABN6HDB3</accession>
<keyword evidence="2" id="KW-0472">Membrane</keyword>
<feature type="compositionally biased region" description="Basic and acidic residues" evidence="1">
    <location>
        <begin position="71"/>
        <end position="83"/>
    </location>
</feature>
<reference evidence="3 4" key="1">
    <citation type="submission" date="2021-06" db="EMBL/GenBank/DDBJ databases">
        <title>Complete genome of Haloferula helveola possessing various polysaccharide degrading enzymes.</title>
        <authorList>
            <person name="Takami H."/>
            <person name="Huang C."/>
            <person name="Hamasaki K."/>
        </authorList>
    </citation>
    <scope>NUCLEOTIDE SEQUENCE [LARGE SCALE GENOMIC DNA]</scope>
    <source>
        <strain evidence="3 4">CN-1</strain>
    </source>
</reference>
<feature type="region of interest" description="Disordered" evidence="1">
    <location>
        <begin position="1"/>
        <end position="123"/>
    </location>
</feature>
<keyword evidence="2" id="KW-1133">Transmembrane helix</keyword>
<keyword evidence="4" id="KW-1185">Reference proteome</keyword>
<sequence>MSEESKPPSSQPRRHRPRLTELSRETTEEDLWNLDDEPAPIASTPVEPREAEATPEPEEDPTPVLRRPHKPERELIPKPEPKPAPESPAEVPPAAAEVEPEPEEEPDEPEAATKSASLLDDLPPPNRKEWIGLGALAAVFLALAVWWIVGQFSDVPTKRIGSDQPDLPIEGNYAEVTDAETYWRQPVRTGDNPDITRPEVSFIPAISIRLSGGSGVLRVWYKNDSGEFVGDSVTRRFEGGRFVKNGSDTLEFASTDGFETNGEFNGYRVGEGRWTAEVLEGPSLNARGSEFKTLFTAPISSNRH</sequence>
<evidence type="ECO:0000313" key="3">
    <source>
        <dbReference type="EMBL" id="BCX50304.1"/>
    </source>
</evidence>
<feature type="transmembrane region" description="Helical" evidence="2">
    <location>
        <begin position="130"/>
        <end position="149"/>
    </location>
</feature>
<dbReference type="EMBL" id="AP024702">
    <property type="protein sequence ID" value="BCX50304.1"/>
    <property type="molecule type" value="Genomic_DNA"/>
</dbReference>
<feature type="compositionally biased region" description="Low complexity" evidence="1">
    <location>
        <begin position="87"/>
        <end position="97"/>
    </location>
</feature>
<dbReference type="Proteomes" id="UP001374893">
    <property type="component" value="Chromosome"/>
</dbReference>
<protein>
    <submittedName>
        <fullName evidence="3">Uncharacterized protein</fullName>
    </submittedName>
</protein>